<dbReference type="OrthoDB" id="2758139at2759"/>
<evidence type="ECO:0000313" key="1">
    <source>
        <dbReference type="EMBL" id="OBZ77399.1"/>
    </source>
</evidence>
<gene>
    <name evidence="1" type="ORF">A0H81_02254</name>
</gene>
<comment type="caution">
    <text evidence="1">The sequence shown here is derived from an EMBL/GenBank/DDBJ whole genome shotgun (WGS) entry which is preliminary data.</text>
</comment>
<evidence type="ECO:0000313" key="2">
    <source>
        <dbReference type="Proteomes" id="UP000092993"/>
    </source>
</evidence>
<sequence length="125" mass="14587">MVWGTGQVRCTWHLQDINAHQVVRFLIRRAHLSFGEAMANRSIARIYYAENNSPISMDMLPAVPPIPRGIHRKELCLRTLSPLRLPHRPKRQYPRRRQCLVTQSARQVKAQRPIFSLHFPSVKIT</sequence>
<dbReference type="Proteomes" id="UP000092993">
    <property type="component" value="Unassembled WGS sequence"/>
</dbReference>
<dbReference type="EMBL" id="LUGG01000002">
    <property type="protein sequence ID" value="OBZ77399.1"/>
    <property type="molecule type" value="Genomic_DNA"/>
</dbReference>
<name>A0A1C7MLR6_GRIFR</name>
<protein>
    <submittedName>
        <fullName evidence="1">Uncharacterized protein</fullName>
    </submittedName>
</protein>
<keyword evidence="2" id="KW-1185">Reference proteome</keyword>
<accession>A0A1C7MLR6</accession>
<reference evidence="1 2" key="1">
    <citation type="submission" date="2016-03" db="EMBL/GenBank/DDBJ databases">
        <title>Whole genome sequencing of Grifola frondosa 9006-11.</title>
        <authorList>
            <person name="Min B."/>
            <person name="Park H."/>
            <person name="Kim J.-G."/>
            <person name="Cho H."/>
            <person name="Oh Y.-L."/>
            <person name="Kong W.-S."/>
            <person name="Choi I.-G."/>
        </authorList>
    </citation>
    <scope>NUCLEOTIDE SEQUENCE [LARGE SCALE GENOMIC DNA]</scope>
    <source>
        <strain evidence="1 2">9006-11</strain>
    </source>
</reference>
<dbReference type="AlphaFoldDB" id="A0A1C7MLR6"/>
<proteinExistence type="predicted"/>
<organism evidence="1 2">
    <name type="scientific">Grifola frondosa</name>
    <name type="common">Maitake</name>
    <name type="synonym">Polyporus frondosus</name>
    <dbReference type="NCBI Taxonomy" id="5627"/>
    <lineage>
        <taxon>Eukaryota</taxon>
        <taxon>Fungi</taxon>
        <taxon>Dikarya</taxon>
        <taxon>Basidiomycota</taxon>
        <taxon>Agaricomycotina</taxon>
        <taxon>Agaricomycetes</taxon>
        <taxon>Polyporales</taxon>
        <taxon>Grifolaceae</taxon>
        <taxon>Grifola</taxon>
    </lineage>
</organism>